<dbReference type="HOGENOM" id="CLU_2760253_0_0_1"/>
<dbReference type="EMBL" id="DS268448">
    <property type="protein sequence ID" value="EFP02582.1"/>
    <property type="molecule type" value="Genomic_DNA"/>
</dbReference>
<proteinExistence type="predicted"/>
<organism evidence="2">
    <name type="scientific">Caenorhabditis remanei</name>
    <name type="common">Caenorhabditis vulgaris</name>
    <dbReference type="NCBI Taxonomy" id="31234"/>
    <lineage>
        <taxon>Eukaryota</taxon>
        <taxon>Metazoa</taxon>
        <taxon>Ecdysozoa</taxon>
        <taxon>Nematoda</taxon>
        <taxon>Chromadorea</taxon>
        <taxon>Rhabditida</taxon>
        <taxon>Rhabditina</taxon>
        <taxon>Rhabditomorpha</taxon>
        <taxon>Rhabditoidea</taxon>
        <taxon>Rhabditidae</taxon>
        <taxon>Peloderinae</taxon>
        <taxon>Caenorhabditis</taxon>
    </lineage>
</organism>
<protein>
    <submittedName>
        <fullName evidence="1">Uncharacterized protein</fullName>
    </submittedName>
</protein>
<accession>E3MIU4</accession>
<keyword evidence="2" id="KW-1185">Reference proteome</keyword>
<evidence type="ECO:0000313" key="2">
    <source>
        <dbReference type="Proteomes" id="UP000008281"/>
    </source>
</evidence>
<dbReference type="AlphaFoldDB" id="E3MIU4"/>
<reference evidence="1" key="1">
    <citation type="submission" date="2007-07" db="EMBL/GenBank/DDBJ databases">
        <title>PCAP assembly of the Caenorhabditis remanei genome.</title>
        <authorList>
            <consortium name="The Caenorhabditis remanei Sequencing Consortium"/>
            <person name="Wilson R.K."/>
        </authorList>
    </citation>
    <scope>NUCLEOTIDE SEQUENCE [LARGE SCALE GENOMIC DNA]</scope>
    <source>
        <strain evidence="1">PB4641</strain>
    </source>
</reference>
<gene>
    <name evidence="1" type="ORF">CRE_02450</name>
</gene>
<dbReference type="Proteomes" id="UP000008281">
    <property type="component" value="Unassembled WGS sequence"/>
</dbReference>
<sequence>MAEAAPPNERDPVILKTEDRLETPAKIVSEKTTETQEKVQRQIKQQSIGSFFTSYDYLFEYIPIIGVALG</sequence>
<dbReference type="InParanoid" id="E3MIU4"/>
<evidence type="ECO:0000313" key="1">
    <source>
        <dbReference type="EMBL" id="EFP02582.1"/>
    </source>
</evidence>
<name>E3MIU4_CAERE</name>